<dbReference type="GeneID" id="18820271"/>
<protein>
    <recommendedName>
        <fullName evidence="2">F-box domain-containing protein</fullName>
    </recommendedName>
</protein>
<accession>F8P2P9</accession>
<dbReference type="RefSeq" id="XP_007320972.1">
    <property type="nucleotide sequence ID" value="XM_007320910.1"/>
</dbReference>
<evidence type="ECO:0008006" key="2">
    <source>
        <dbReference type="Google" id="ProtNLM"/>
    </source>
</evidence>
<evidence type="ECO:0000313" key="1">
    <source>
        <dbReference type="EMBL" id="EGO22434.1"/>
    </source>
</evidence>
<reference evidence="1" key="1">
    <citation type="submission" date="2011-04" db="EMBL/GenBank/DDBJ databases">
        <title>Evolution of plant cell wall degrading machinery underlies the functional diversity of forest fungi.</title>
        <authorList>
            <consortium name="US DOE Joint Genome Institute (JGI-PGF)"/>
            <person name="Eastwood D.C."/>
            <person name="Floudas D."/>
            <person name="Binder M."/>
            <person name="Majcherczyk A."/>
            <person name="Schneider P."/>
            <person name="Aerts A."/>
            <person name="Asiegbu F.O."/>
            <person name="Baker S.E."/>
            <person name="Barry K."/>
            <person name="Bendiksby M."/>
            <person name="Blumentritt M."/>
            <person name="Coutinho P.M."/>
            <person name="Cullen D."/>
            <person name="Cullen D."/>
            <person name="Gathman A."/>
            <person name="Goodell B."/>
            <person name="Henrissat B."/>
            <person name="Ihrmark K."/>
            <person name="Kauserud H."/>
            <person name="Kohler A."/>
            <person name="LaButti K."/>
            <person name="Lapidus A."/>
            <person name="Lavin J.L."/>
            <person name="Lee Y.-H."/>
            <person name="Lindquist E."/>
            <person name="Lilly W."/>
            <person name="Lucas S."/>
            <person name="Morin E."/>
            <person name="Murat C."/>
            <person name="Oguiza J.A."/>
            <person name="Park J."/>
            <person name="Pisabarro A.G."/>
            <person name="Riley R."/>
            <person name="Rosling A."/>
            <person name="Salamov A."/>
            <person name="Schmidt O."/>
            <person name="Schmutz J."/>
            <person name="Skrede I."/>
            <person name="Stenlid J."/>
            <person name="Wiebenga A."/>
            <person name="Xie X."/>
            <person name="Kues U."/>
            <person name="Hibbett D.S."/>
            <person name="Hoffmeister D."/>
            <person name="Hogberg N."/>
            <person name="Martin F."/>
            <person name="Grigoriev I.V."/>
            <person name="Watkinson S.C."/>
        </authorList>
    </citation>
    <scope>NUCLEOTIDE SEQUENCE</scope>
    <source>
        <strain evidence="1">S7.9</strain>
    </source>
</reference>
<dbReference type="KEGG" id="sla:SERLADRAFT_473238"/>
<dbReference type="Proteomes" id="UP000008064">
    <property type="component" value="Unassembled WGS sequence"/>
</dbReference>
<sequence>MHRALFIDEILQEIFDICSEDGKGGKVTLTYLARCCKTWKDPALDRLWKVLPSVAPLLSLATVIHVSHEIAPSAEVASESSDMVIFHSYAKRVKSITHRQRINTTSPSSRLILQTEDDIHLLPNLTSARISMSGWGEIQTRLSVSRHLRNLQLDLGFKSKASRQDSG</sequence>
<name>F8P2P9_SERL9</name>
<dbReference type="HOGENOM" id="CLU_1598531_0_0_1"/>
<organism>
    <name type="scientific">Serpula lacrymans var. lacrymans (strain S7.9)</name>
    <name type="common">Dry rot fungus</name>
    <dbReference type="NCBI Taxonomy" id="578457"/>
    <lineage>
        <taxon>Eukaryota</taxon>
        <taxon>Fungi</taxon>
        <taxon>Dikarya</taxon>
        <taxon>Basidiomycota</taxon>
        <taxon>Agaricomycotina</taxon>
        <taxon>Agaricomycetes</taxon>
        <taxon>Agaricomycetidae</taxon>
        <taxon>Boletales</taxon>
        <taxon>Coniophorineae</taxon>
        <taxon>Serpulaceae</taxon>
        <taxon>Serpula</taxon>
    </lineage>
</organism>
<proteinExistence type="predicted"/>
<gene>
    <name evidence="1" type="ORF">SERLADRAFT_473238</name>
</gene>
<dbReference type="AlphaFoldDB" id="F8P2P9"/>
<feature type="non-terminal residue" evidence="1">
    <location>
        <position position="167"/>
    </location>
</feature>
<dbReference type="OrthoDB" id="2663142at2759"/>
<dbReference type="EMBL" id="GL945437">
    <property type="protein sequence ID" value="EGO22434.1"/>
    <property type="molecule type" value="Genomic_DNA"/>
</dbReference>